<feature type="domain" description="Fibronectin type-III" evidence="2">
    <location>
        <begin position="846"/>
        <end position="940"/>
    </location>
</feature>
<dbReference type="Pfam" id="PF00801">
    <property type="entry name" value="PKD"/>
    <property type="match status" value="1"/>
</dbReference>
<dbReference type="InterPro" id="IPR013783">
    <property type="entry name" value="Ig-like_fold"/>
</dbReference>
<name>A0A1G2Q386_9BACT</name>
<organism evidence="3 4">
    <name type="scientific">Candidatus Veblenbacteria bacterium RIFOXYC1_FULL_42_9</name>
    <dbReference type="NCBI Taxonomy" id="1802427"/>
    <lineage>
        <taxon>Bacteria</taxon>
        <taxon>Candidatus Vebleniibacteriota</taxon>
    </lineage>
</organism>
<feature type="domain" description="PKD" evidence="1">
    <location>
        <begin position="569"/>
        <end position="633"/>
    </location>
</feature>
<accession>A0A1G2Q386</accession>
<dbReference type="InterPro" id="IPR003961">
    <property type="entry name" value="FN3_dom"/>
</dbReference>
<dbReference type="Proteomes" id="UP000178199">
    <property type="component" value="Unassembled WGS sequence"/>
</dbReference>
<evidence type="ECO:0000313" key="4">
    <source>
        <dbReference type="Proteomes" id="UP000178199"/>
    </source>
</evidence>
<reference evidence="3 4" key="1">
    <citation type="journal article" date="2016" name="Nat. Commun.">
        <title>Thousands of microbial genomes shed light on interconnected biogeochemical processes in an aquifer system.</title>
        <authorList>
            <person name="Anantharaman K."/>
            <person name="Brown C.T."/>
            <person name="Hug L.A."/>
            <person name="Sharon I."/>
            <person name="Castelle C.J."/>
            <person name="Probst A.J."/>
            <person name="Thomas B.C."/>
            <person name="Singh A."/>
            <person name="Wilkins M.J."/>
            <person name="Karaoz U."/>
            <person name="Brodie E.L."/>
            <person name="Williams K.H."/>
            <person name="Hubbard S.S."/>
            <person name="Banfield J.F."/>
        </authorList>
    </citation>
    <scope>NUCLEOTIDE SEQUENCE [LARGE SCALE GENOMIC DNA]</scope>
</reference>
<dbReference type="EMBL" id="MHTD01000046">
    <property type="protein sequence ID" value="OHA55033.1"/>
    <property type="molecule type" value="Genomic_DNA"/>
</dbReference>
<comment type="caution">
    <text evidence="3">The sequence shown here is derived from an EMBL/GenBank/DDBJ whole genome shotgun (WGS) entry which is preliminary data.</text>
</comment>
<evidence type="ECO:0000259" key="1">
    <source>
        <dbReference type="PROSITE" id="PS50093"/>
    </source>
</evidence>
<proteinExistence type="predicted"/>
<dbReference type="PROSITE" id="PS50853">
    <property type="entry name" value="FN3"/>
    <property type="match status" value="2"/>
</dbReference>
<dbReference type="Pfam" id="PF13620">
    <property type="entry name" value="CarboxypepD_reg"/>
    <property type="match status" value="1"/>
</dbReference>
<evidence type="ECO:0008006" key="5">
    <source>
        <dbReference type="Google" id="ProtNLM"/>
    </source>
</evidence>
<dbReference type="CDD" id="cd00063">
    <property type="entry name" value="FN3"/>
    <property type="match status" value="2"/>
</dbReference>
<dbReference type="InterPro" id="IPR000601">
    <property type="entry name" value="PKD_dom"/>
</dbReference>
<dbReference type="SMART" id="SM00060">
    <property type="entry name" value="FN3"/>
    <property type="match status" value="5"/>
</dbReference>
<sequence>MSQTKPYYKLLWLGIFILLLPVIVSAQQTAPPTPSGVSYTATSSYISIYWNDVAGEDSYKIEREIQGSMSWTVVANPGANSTYHNDSSNIISGTIYNYKLYACAGTMCSEPAWLMSVQAGSTGGSTPSAPSYINANVSGSAVNLSWGTVSTATHYNVQRSTYPTAASWTGVCSTEGSNSTSCSDSPSNGTYQYRVEACQSGYGCSGAWNGQYAYTTSAVTVGGGSGNTCTGLTLTTNKTSYTIGEDLSWTWSCYSGVATSYAIELVKPDNSVWPYTNGTFGTGQSSYSGSFGTGNLLVGIHTLRACFTVGCPTVNASAVFTMTSSDGGGGGSLTAPYLTITTSGMTANLTWTDPSGNAETGFKIFRRYTGSSWPTTPIFTQPPNITTYTDTITTSGSYEYKVQVYTSTASQDSNTVTVSVGSGGSLTAPYLNYTVSGMQVYLSWTDPSGNAESGFRIYRKLSTDSTWPTTTLATLGPNAIVYTDTMPTTVTYNYKVQVYTSTTSLDSNSVAVTAGTSGGGGDGASSPPAPGMPIGPVAVATGTSASYAAMLYDQMSAGTRLYMQMRAIFDWGDGTTSETSLIYPEASGTMSPSVTHTWSTAGTYNVRAKARSVAGVDSGWSGNLAVTVGGGTSGTCTGLNLTLNKTAYAIGENVDYTWACTPGGTATFVQMQLLKPDGSVVIYNTYSGAGQSSMSMGFGTANLTAGSYTLQACFSATCLPVTASAPFSVSTSTVNAPPAPSAPQGPSVGSVGQNISVTAKLYPSTNTTSESLQAVIDWGDNTYFSFSEFIEATTTGAYSPSVTHTYAASGTYNIRAKARNSAGQESGWSGNLAITISGSSSDAPLAPSNLSVVYTTTANIKLHWIDNANNEDKFNVGKKLSTAATWSTAYEVQLQAPDITIYDDTMVTSGTTYDYRVQACRSGSGCSAYTYLSGVTAGSADSNQYRAVTVKMANNAVVSYGAVTFVRDGTLLTASLINSSSTIIYLLPGEYDMQPGFPGVNSEAIVLAGQYVNNRKLNIGSYNTEVQVTIPVRLPVNFIVNNSAGEPITEANVVVNITGTTAYASTYTDSAGTAWLQLPAGTYQGLVNKGGYLTKNTSWTVSETAKEFIITLESLPRKVTGKVLAGTTAKANAIIRAVNVDDGSLVIVNSDSAGQYAIYLKIGNWRLYAIADGYAEGDSGTVTLSSTDQTRDLTLGALKQLIQSSANIVPTVSVTVTAAELGVSVGLPANSLGGGSSATVTIRESTQAVTTALAAPLPRSVRDVTASSGGQIITNLASSASIELSYTDSDLTSLGVGSSDSNGLKVAYWNETNNEWQVLTSVVDTANRKVRAATNHFTLFAIVLPFLAQPAAAETTTPPTTPVSGEARATQLATIIAEGTKVYVSCSECLATSVNMSRDEALEQKYNKDIVARVVGTDIITAGAKTIILNFVTYGTTTTIALGAGERGGVVSSFRSAYGHLPNSEYEWQEVLKIANGRWPGTLLPEREQAMKTTFSKIYLREAVVSQANDSAALSIMAYGLRSAKRNLNSEASAITSFRAIYGYSPSSATHWDAVRAVAYSGAKR</sequence>
<gene>
    <name evidence="3" type="ORF">A2429_00160</name>
</gene>
<dbReference type="InterPro" id="IPR008969">
    <property type="entry name" value="CarboxyPept-like_regulatory"/>
</dbReference>
<dbReference type="Gene3D" id="2.60.40.1120">
    <property type="entry name" value="Carboxypeptidase-like, regulatory domain"/>
    <property type="match status" value="1"/>
</dbReference>
<dbReference type="Gene3D" id="2.60.40.10">
    <property type="entry name" value="Immunoglobulins"/>
    <property type="match status" value="7"/>
</dbReference>
<dbReference type="PROSITE" id="PS50093">
    <property type="entry name" value="PKD"/>
    <property type="match status" value="2"/>
</dbReference>
<dbReference type="InterPro" id="IPR035986">
    <property type="entry name" value="PKD_dom_sf"/>
</dbReference>
<dbReference type="InterPro" id="IPR036116">
    <property type="entry name" value="FN3_sf"/>
</dbReference>
<dbReference type="SUPFAM" id="SSF49464">
    <property type="entry name" value="Carboxypeptidase regulatory domain-like"/>
    <property type="match status" value="1"/>
</dbReference>
<feature type="domain" description="PKD" evidence="1">
    <location>
        <begin position="777"/>
        <end position="841"/>
    </location>
</feature>
<dbReference type="SUPFAM" id="SSF49299">
    <property type="entry name" value="PKD domain"/>
    <property type="match status" value="2"/>
</dbReference>
<evidence type="ECO:0000313" key="3">
    <source>
        <dbReference type="EMBL" id="OHA55033.1"/>
    </source>
</evidence>
<dbReference type="SUPFAM" id="SSF49265">
    <property type="entry name" value="Fibronectin type III"/>
    <property type="match status" value="4"/>
</dbReference>
<protein>
    <recommendedName>
        <fullName evidence="5">PKD domain-containing protein</fullName>
    </recommendedName>
</protein>
<evidence type="ECO:0000259" key="2">
    <source>
        <dbReference type="PROSITE" id="PS50853"/>
    </source>
</evidence>
<feature type="domain" description="Fibronectin type-III" evidence="2">
    <location>
        <begin position="126"/>
        <end position="219"/>
    </location>
</feature>